<dbReference type="NCBIfam" id="NF010041">
    <property type="entry name" value="PRK13517.1-1"/>
    <property type="match status" value="1"/>
</dbReference>
<evidence type="ECO:0000256" key="2">
    <source>
        <dbReference type="ARBA" id="ARBA00022741"/>
    </source>
</evidence>
<dbReference type="RefSeq" id="WP_183428700.1">
    <property type="nucleotide sequence ID" value="NZ_JACHVP010000003.1"/>
</dbReference>
<dbReference type="AlphaFoldDB" id="A0A7W4UY43"/>
<keyword evidence="1 5" id="KW-0436">Ligase</keyword>
<keyword evidence="7" id="KW-1185">Reference proteome</keyword>
<dbReference type="Gene3D" id="3.30.590.20">
    <property type="match status" value="1"/>
</dbReference>
<reference evidence="6 7" key="1">
    <citation type="submission" date="2020-08" db="EMBL/GenBank/DDBJ databases">
        <title>Sequencing the genomes of 1000 actinobacteria strains.</title>
        <authorList>
            <person name="Klenk H.-P."/>
        </authorList>
    </citation>
    <scope>NUCLEOTIDE SEQUENCE [LARGE SCALE GENOMIC DNA]</scope>
    <source>
        <strain evidence="6 7">DSM 20146</strain>
    </source>
</reference>
<dbReference type="InterPro" id="IPR014746">
    <property type="entry name" value="Gln_synth/guanido_kin_cat_dom"/>
</dbReference>
<evidence type="ECO:0000256" key="1">
    <source>
        <dbReference type="ARBA" id="ARBA00022598"/>
    </source>
</evidence>
<dbReference type="InterPro" id="IPR011793">
    <property type="entry name" value="YbdK"/>
</dbReference>
<dbReference type="SUPFAM" id="SSF55931">
    <property type="entry name" value="Glutamine synthetase/guanido kinase"/>
    <property type="match status" value="1"/>
</dbReference>
<comment type="function">
    <text evidence="5">ATP-dependent carboxylate-amine ligase which exhibits weak glutamate--cysteine ligase activity.</text>
</comment>
<evidence type="ECO:0000313" key="7">
    <source>
        <dbReference type="Proteomes" id="UP000538196"/>
    </source>
</evidence>
<sequence length="373" mass="39701">MRTVGVEEELLLVDARGFAAPVAPLALADAPPEGDGPAVSAEIQQEMLETQTPPQTSMTTLLADIVAGRELADRLALRHGARAVALAMSPRRLRPHATPDPRYDRMMERYGLTARGTLVCGCHVHVGIASREEGVAVLDRIRTWLPVLLALTANSPFAGGVDTGHASYRFVVWHQWQSAGPTDVFGSVEAYDLFERILVDTGVILDKGMLYLDARLSHKQPTIEIRVADVCLDARDTVVLAALVRALVETGAQQWRAGVPPVPLPSAALRLAEWQAALTGTTGGLPHPESGVAGTAADAVTALLAHTAPELERAGDLAMVRRGLARILRTGGGAGRQRAAFARRGRMRDVVEAAVAATHEQSEDDDGDDADVA</sequence>
<comment type="caution">
    <text evidence="6">The sequence shown here is derived from an EMBL/GenBank/DDBJ whole genome shotgun (WGS) entry which is preliminary data.</text>
</comment>
<dbReference type="GO" id="GO:0005524">
    <property type="term" value="F:ATP binding"/>
    <property type="evidence" value="ECO:0007669"/>
    <property type="project" value="UniProtKB-KW"/>
</dbReference>
<comment type="catalytic activity">
    <reaction evidence="4 5">
        <text>L-cysteine + L-glutamate + ATP = gamma-L-glutamyl-L-cysteine + ADP + phosphate + H(+)</text>
        <dbReference type="Rhea" id="RHEA:13285"/>
        <dbReference type="ChEBI" id="CHEBI:15378"/>
        <dbReference type="ChEBI" id="CHEBI:29985"/>
        <dbReference type="ChEBI" id="CHEBI:30616"/>
        <dbReference type="ChEBI" id="CHEBI:35235"/>
        <dbReference type="ChEBI" id="CHEBI:43474"/>
        <dbReference type="ChEBI" id="CHEBI:58173"/>
        <dbReference type="ChEBI" id="CHEBI:456216"/>
        <dbReference type="EC" id="6.3.2.2"/>
    </reaction>
</comment>
<organism evidence="6 7">
    <name type="scientific">Leifsonia aquatica</name>
    <name type="common">Corynebacterium aquaticum</name>
    <dbReference type="NCBI Taxonomy" id="144185"/>
    <lineage>
        <taxon>Bacteria</taxon>
        <taxon>Bacillati</taxon>
        <taxon>Actinomycetota</taxon>
        <taxon>Actinomycetes</taxon>
        <taxon>Micrococcales</taxon>
        <taxon>Microbacteriaceae</taxon>
        <taxon>Leifsonia</taxon>
    </lineage>
</organism>
<accession>A0A7W4UY43</accession>
<evidence type="ECO:0000256" key="3">
    <source>
        <dbReference type="ARBA" id="ARBA00022840"/>
    </source>
</evidence>
<comment type="similarity">
    <text evidence="5">Belongs to the glutamate--cysteine ligase type 2 family. YbdK subfamily.</text>
</comment>
<dbReference type="InterPro" id="IPR050141">
    <property type="entry name" value="GCL_type2/YbdK_subfam"/>
</dbReference>
<evidence type="ECO:0000256" key="4">
    <source>
        <dbReference type="ARBA" id="ARBA00048819"/>
    </source>
</evidence>
<evidence type="ECO:0000256" key="5">
    <source>
        <dbReference type="HAMAP-Rule" id="MF_01609"/>
    </source>
</evidence>
<dbReference type="PANTHER" id="PTHR36510:SF1">
    <property type="entry name" value="GLUTAMATE--CYSTEINE LIGASE 2-RELATED"/>
    <property type="match status" value="1"/>
</dbReference>
<dbReference type="GO" id="GO:0004357">
    <property type="term" value="F:glutamate-cysteine ligase activity"/>
    <property type="evidence" value="ECO:0007669"/>
    <property type="project" value="UniProtKB-EC"/>
</dbReference>
<dbReference type="Proteomes" id="UP000538196">
    <property type="component" value="Unassembled WGS sequence"/>
</dbReference>
<gene>
    <name evidence="6" type="ORF">FHX33_003159</name>
</gene>
<protein>
    <recommendedName>
        <fullName evidence="5">Putative glutamate--cysteine ligase 2</fullName>
        <ecNumber evidence="5">6.3.2.2</ecNumber>
    </recommendedName>
    <alternativeName>
        <fullName evidence="5">Gamma-glutamylcysteine synthetase 2</fullName>
        <shortName evidence="5">GCS 2</shortName>
        <shortName evidence="5">Gamma-GCS 2</shortName>
    </alternativeName>
</protein>
<dbReference type="PANTHER" id="PTHR36510">
    <property type="entry name" value="GLUTAMATE--CYSTEINE LIGASE 2-RELATED"/>
    <property type="match status" value="1"/>
</dbReference>
<name>A0A7W4UY43_LEIAQ</name>
<proteinExistence type="inferred from homology"/>
<dbReference type="EC" id="6.3.2.2" evidence="5"/>
<keyword evidence="2 5" id="KW-0547">Nucleotide-binding</keyword>
<keyword evidence="3 5" id="KW-0067">ATP-binding</keyword>
<dbReference type="Pfam" id="PF04107">
    <property type="entry name" value="GCS2"/>
    <property type="match status" value="1"/>
</dbReference>
<evidence type="ECO:0000313" key="6">
    <source>
        <dbReference type="EMBL" id="MBB2968389.1"/>
    </source>
</evidence>
<dbReference type="HAMAP" id="MF_01609">
    <property type="entry name" value="Glu_cys_ligase_2"/>
    <property type="match status" value="1"/>
</dbReference>
<dbReference type="NCBIfam" id="TIGR02050">
    <property type="entry name" value="gshA_cyan_rel"/>
    <property type="match status" value="1"/>
</dbReference>
<dbReference type="InterPro" id="IPR006336">
    <property type="entry name" value="GCS2"/>
</dbReference>
<dbReference type="GO" id="GO:0042398">
    <property type="term" value="P:modified amino acid biosynthetic process"/>
    <property type="evidence" value="ECO:0007669"/>
    <property type="project" value="InterPro"/>
</dbReference>
<dbReference type="EMBL" id="JACHVP010000003">
    <property type="protein sequence ID" value="MBB2968389.1"/>
    <property type="molecule type" value="Genomic_DNA"/>
</dbReference>